<dbReference type="FunFam" id="3.30.160.60:FF:002343">
    <property type="entry name" value="Zinc finger protein 33A"/>
    <property type="match status" value="1"/>
</dbReference>
<dbReference type="SUPFAM" id="SSF47353">
    <property type="entry name" value="Retrovirus capsid dimerization domain-like"/>
    <property type="match status" value="1"/>
</dbReference>
<dbReference type="GO" id="GO:0000981">
    <property type="term" value="F:DNA-binding transcription factor activity, RNA polymerase II-specific"/>
    <property type="evidence" value="ECO:0007669"/>
    <property type="project" value="TreeGrafter"/>
</dbReference>
<feature type="domain" description="C2H2-type" evidence="9">
    <location>
        <begin position="1030"/>
        <end position="1057"/>
    </location>
</feature>
<dbReference type="KEGG" id="pbi:103056638"/>
<keyword evidence="4" id="KW-0862">Zinc</keyword>
<feature type="domain" description="C2H2-type" evidence="9">
    <location>
        <begin position="933"/>
        <end position="960"/>
    </location>
</feature>
<feature type="domain" description="C2H2-type" evidence="9">
    <location>
        <begin position="807"/>
        <end position="834"/>
    </location>
</feature>
<dbReference type="InterPro" id="IPR036236">
    <property type="entry name" value="Znf_C2H2_sf"/>
</dbReference>
<dbReference type="AlphaFoldDB" id="A0A9F5IR02"/>
<dbReference type="PROSITE" id="PS50804">
    <property type="entry name" value="SCAN_BOX"/>
    <property type="match status" value="1"/>
</dbReference>
<dbReference type="GO" id="GO:0000978">
    <property type="term" value="F:RNA polymerase II cis-regulatory region sequence-specific DNA binding"/>
    <property type="evidence" value="ECO:0007669"/>
    <property type="project" value="TreeGrafter"/>
</dbReference>
<keyword evidence="5" id="KW-0238">DNA-binding</keyword>
<reference evidence="12 13" key="1">
    <citation type="submission" date="2025-04" db="UniProtKB">
        <authorList>
            <consortium name="RefSeq"/>
        </authorList>
    </citation>
    <scope>IDENTIFICATION</scope>
    <source>
        <tissue evidence="12 13">Liver</tissue>
    </source>
</reference>
<keyword evidence="1" id="KW-0479">Metal-binding</keyword>
<dbReference type="CDD" id="cd07936">
    <property type="entry name" value="SCAN"/>
    <property type="match status" value="1"/>
</dbReference>
<proteinExistence type="predicted"/>
<dbReference type="InterPro" id="IPR003309">
    <property type="entry name" value="SCAN_dom"/>
</dbReference>
<feature type="domain" description="C2H2-type" evidence="9">
    <location>
        <begin position="1189"/>
        <end position="1216"/>
    </location>
</feature>
<dbReference type="PANTHER" id="PTHR23226">
    <property type="entry name" value="ZINC FINGER AND SCAN DOMAIN-CONTAINING"/>
    <property type="match status" value="1"/>
</dbReference>
<evidence type="ECO:0000256" key="5">
    <source>
        <dbReference type="ARBA" id="ARBA00023125"/>
    </source>
</evidence>
<gene>
    <name evidence="12 13" type="primary">LOC103056638</name>
</gene>
<keyword evidence="11" id="KW-1185">Reference proteome</keyword>
<evidence type="ECO:0000313" key="13">
    <source>
        <dbReference type="RefSeq" id="XP_025025203.1"/>
    </source>
</evidence>
<feature type="compositionally biased region" description="Basic residues" evidence="8">
    <location>
        <begin position="1116"/>
        <end position="1127"/>
    </location>
</feature>
<keyword evidence="3 7" id="KW-0863">Zinc-finger</keyword>
<feature type="domain" description="C2H2-type" evidence="9">
    <location>
        <begin position="961"/>
        <end position="988"/>
    </location>
</feature>
<dbReference type="GO" id="GO:0005634">
    <property type="term" value="C:nucleus"/>
    <property type="evidence" value="ECO:0007669"/>
    <property type="project" value="UniProtKB-SubCell"/>
</dbReference>
<dbReference type="Pfam" id="PF00096">
    <property type="entry name" value="zf-C2H2"/>
    <property type="match status" value="6"/>
</dbReference>
<evidence type="ECO:0000256" key="2">
    <source>
        <dbReference type="ARBA" id="ARBA00022737"/>
    </source>
</evidence>
<feature type="domain" description="C2H2-type" evidence="9">
    <location>
        <begin position="508"/>
        <end position="535"/>
    </location>
</feature>
<dbReference type="PANTHER" id="PTHR23226:SF377">
    <property type="entry name" value="ZINC FINGER AND SCAN DOMAIN-CONTAINING PROTEIN 20"/>
    <property type="match status" value="1"/>
</dbReference>
<evidence type="ECO:0000259" key="9">
    <source>
        <dbReference type="PROSITE" id="PS50157"/>
    </source>
</evidence>
<feature type="region of interest" description="Disordered" evidence="8">
    <location>
        <begin position="568"/>
        <end position="596"/>
    </location>
</feature>
<feature type="domain" description="C2H2-type" evidence="9">
    <location>
        <begin position="460"/>
        <end position="482"/>
    </location>
</feature>
<keyword evidence="2" id="KW-0677">Repeat</keyword>
<protein>
    <submittedName>
        <fullName evidence="12 13">Zinc finger protein with KRAB and SCAN domains 7-like isoform X1</fullName>
    </submittedName>
</protein>
<feature type="domain" description="C2H2-type" evidence="9">
    <location>
        <begin position="649"/>
        <end position="676"/>
    </location>
</feature>
<evidence type="ECO:0000313" key="12">
    <source>
        <dbReference type="RefSeq" id="XP_025025202.1"/>
    </source>
</evidence>
<dbReference type="RefSeq" id="XP_025025202.1">
    <property type="nucleotide sequence ID" value="XM_025169434.1"/>
</dbReference>
<feature type="region of interest" description="Disordered" evidence="8">
    <location>
        <begin position="1058"/>
        <end position="1102"/>
    </location>
</feature>
<feature type="domain" description="C2H2-type" evidence="9">
    <location>
        <begin position="536"/>
        <end position="563"/>
    </location>
</feature>
<dbReference type="InterPro" id="IPR013087">
    <property type="entry name" value="Znf_C2H2_type"/>
</dbReference>
<feature type="domain" description="SCAN box" evidence="10">
    <location>
        <begin position="138"/>
        <end position="216"/>
    </location>
</feature>
<evidence type="ECO:0000256" key="6">
    <source>
        <dbReference type="ARBA" id="ARBA00023242"/>
    </source>
</evidence>
<dbReference type="Gene3D" id="1.10.4020.10">
    <property type="entry name" value="DNA breaking-rejoining enzymes"/>
    <property type="match status" value="1"/>
</dbReference>
<evidence type="ECO:0000256" key="3">
    <source>
        <dbReference type="ARBA" id="ARBA00022771"/>
    </source>
</evidence>
<feature type="compositionally biased region" description="Basic and acidic residues" evidence="8">
    <location>
        <begin position="1128"/>
        <end position="1145"/>
    </location>
</feature>
<evidence type="ECO:0000259" key="10">
    <source>
        <dbReference type="PROSITE" id="PS50804"/>
    </source>
</evidence>
<dbReference type="Proteomes" id="UP000695026">
    <property type="component" value="Unplaced"/>
</dbReference>
<dbReference type="RefSeq" id="XP_025025203.1">
    <property type="nucleotide sequence ID" value="XM_025169435.1"/>
</dbReference>
<evidence type="ECO:0000256" key="4">
    <source>
        <dbReference type="ARBA" id="ARBA00022833"/>
    </source>
</evidence>
<dbReference type="InterPro" id="IPR038269">
    <property type="entry name" value="SCAN_sf"/>
</dbReference>
<feature type="domain" description="C2H2-type" evidence="9">
    <location>
        <begin position="432"/>
        <end position="459"/>
    </location>
</feature>
<keyword evidence="6" id="KW-0539">Nucleus</keyword>
<dbReference type="PROSITE" id="PS00028">
    <property type="entry name" value="ZINC_FINGER_C2H2_1"/>
    <property type="match status" value="6"/>
</dbReference>
<dbReference type="SMART" id="SM00355">
    <property type="entry name" value="ZnF_C2H2"/>
    <property type="match status" value="13"/>
</dbReference>
<evidence type="ECO:0000256" key="8">
    <source>
        <dbReference type="SAM" id="MobiDB-lite"/>
    </source>
</evidence>
<dbReference type="FunFam" id="3.30.160.60:FF:000016">
    <property type="entry name" value="zinc finger protein 37 homolog"/>
    <property type="match status" value="1"/>
</dbReference>
<organism evidence="11 12">
    <name type="scientific">Python bivittatus</name>
    <name type="common">Burmese python</name>
    <name type="synonym">Python molurus bivittatus</name>
    <dbReference type="NCBI Taxonomy" id="176946"/>
    <lineage>
        <taxon>Eukaryota</taxon>
        <taxon>Metazoa</taxon>
        <taxon>Chordata</taxon>
        <taxon>Craniata</taxon>
        <taxon>Vertebrata</taxon>
        <taxon>Euteleostomi</taxon>
        <taxon>Lepidosauria</taxon>
        <taxon>Squamata</taxon>
        <taxon>Bifurcata</taxon>
        <taxon>Unidentata</taxon>
        <taxon>Episquamata</taxon>
        <taxon>Toxicofera</taxon>
        <taxon>Serpentes</taxon>
        <taxon>Henophidia</taxon>
        <taxon>Pythonidae</taxon>
        <taxon>Python</taxon>
    </lineage>
</organism>
<dbReference type="Pfam" id="PF02023">
    <property type="entry name" value="SCAN"/>
    <property type="match status" value="1"/>
</dbReference>
<evidence type="ECO:0000313" key="11">
    <source>
        <dbReference type="Proteomes" id="UP000695026"/>
    </source>
</evidence>
<feature type="domain" description="C2H2-type" evidence="9">
    <location>
        <begin position="677"/>
        <end position="704"/>
    </location>
</feature>
<accession>A0A9F5IR02</accession>
<dbReference type="GeneID" id="103056638"/>
<evidence type="ECO:0000256" key="1">
    <source>
        <dbReference type="ARBA" id="ARBA00022723"/>
    </source>
</evidence>
<feature type="compositionally biased region" description="Basic and acidic residues" evidence="8">
    <location>
        <begin position="892"/>
        <end position="907"/>
    </location>
</feature>
<evidence type="ECO:0000256" key="7">
    <source>
        <dbReference type="PROSITE-ProRule" id="PRU00042"/>
    </source>
</evidence>
<feature type="compositionally biased region" description="Low complexity" evidence="8">
    <location>
        <begin position="880"/>
        <end position="891"/>
    </location>
</feature>
<sequence>MEKGLEGSGKVPRIVQVMYFKGLPRQLNQQPDVGLPQQWEAQWQEFLNTLQPAHVGWGNLQLTDTMPWDDTRAFLAAFEQVAEACRWPREEWVGQLLPALRGGMEQSFCRLDARERGDYMKVKAAILRADALRMEMKRQHFRQCCYQELEGPRRVYSQLQELCRQWLKPERHTKEQIMEMIIQEQLLGMLPTEVQNWVRECGPKDCVEMVALAEDFLMGRRHAPRTYDWQVPLPEVTVSSLESEGRQRQHYLGASEITSARNTGFAHPSAGLEMTGVGTTEEPVDVKDELNLDQKPIHWEVMQENGGSTNALEGLLIPTPEVISQTDQPEATFQERPEHRDRISDTLFGGRIIGEIKIETFQQTVSEAEDGFEALTEESPDTISLNLEASPLDPEKQLCPRQQEGEPRKKYTRRRRRAFKKKGKYYPPEKKHTCSECGHKSYYYSDLLRHMKCHAAKELYKCLDCGKTYRGRTYFENHLKIHLPLDDSTRRTKRVETRNSSCHMREEYVCFECGVIKSTQSGLTEHMKVHTDEKPYECPECGKTFKWRSNLSRHRGLHTYRRFSSRQLMLRGASESNKGKSNSTQEQKSQLELPGESSTVLLSAEINESNPVSRLRPRKSQELELSHLYGVKTLKVTLKKLPSPQKGKYKCPDCDHRAEKLSEVIKHMRVHTGEKPYDCPECGKAFRWSSNLYQHRKGNACPKKMPVSDTFLAEEKKTCRGEETSRNMAPLQEKIKLEDEVGVRQVCHDQPSSRGCQDKEAHLLGKANEASELQKMKKHSCTKCGYQAERLSDIVKHFRIHTGEKPYKCLDCGKSFGWSSTLTKHQQIHLSSQQTPVPNAVIAECDVTLSDDEELINFLPKIPQREEVGLEDLLERSSEDGPAAASPSSESSKMESSAKLRSREWSGKGKSAQHKRNNVVMKKSRYEDRERKHECLDCGHRTYYLSDLVRHKRIHPNEKPYKCPDCEKIFIQPSSLKIHQKTHKRGKKSVKRIKAPQGERKYTCSKCGHKTYKLSTHLLHLRVHVGEKSYVCDECGRDFKWSSNLSRHKRIHRFNEGFENRKPPFSKRKDANRAGSVKPKKSAQAQPKKTGGRSLGSTPENASVTAALREQWRNYKRQQRKKAAEKHHKMEESAKENIGEKEAKGKNAPAEVSLRARLEKFAYSKSGEKEHAQVERAPDQKVPAEELRLECTMCGKYFTYDCHLADHQNMHTEAKPHRCSECGKRFP</sequence>
<dbReference type="SMART" id="SM00431">
    <property type="entry name" value="SCAN"/>
    <property type="match status" value="1"/>
</dbReference>
<feature type="compositionally biased region" description="Polar residues" evidence="8">
    <location>
        <begin position="574"/>
        <end position="596"/>
    </location>
</feature>
<feature type="region of interest" description="Disordered" evidence="8">
    <location>
        <begin position="875"/>
        <end position="925"/>
    </location>
</feature>
<dbReference type="FunFam" id="3.30.160.60:FF:000176">
    <property type="entry name" value="zinc finger protein 70"/>
    <property type="match status" value="1"/>
</dbReference>
<dbReference type="FunFam" id="3.30.160.60:FF:000358">
    <property type="entry name" value="zinc finger protein 24"/>
    <property type="match status" value="1"/>
</dbReference>
<feature type="compositionally biased region" description="Basic and acidic residues" evidence="8">
    <location>
        <begin position="1058"/>
        <end position="1072"/>
    </location>
</feature>
<dbReference type="Gene3D" id="3.30.160.60">
    <property type="entry name" value="Classic Zinc Finger"/>
    <property type="match status" value="11"/>
</dbReference>
<dbReference type="FunFam" id="3.30.160.60:FF:000688">
    <property type="entry name" value="zinc finger protein 197 isoform X1"/>
    <property type="match status" value="1"/>
</dbReference>
<dbReference type="SUPFAM" id="SSF57667">
    <property type="entry name" value="beta-beta-alpha zinc fingers"/>
    <property type="match status" value="7"/>
</dbReference>
<feature type="region of interest" description="Disordered" evidence="8">
    <location>
        <begin position="1116"/>
        <end position="1150"/>
    </location>
</feature>
<dbReference type="PROSITE" id="PS50157">
    <property type="entry name" value="ZINC_FINGER_C2H2_2"/>
    <property type="match status" value="13"/>
</dbReference>
<dbReference type="OrthoDB" id="9046266at2759"/>
<dbReference type="GO" id="GO:0008270">
    <property type="term" value="F:zinc ion binding"/>
    <property type="evidence" value="ECO:0007669"/>
    <property type="project" value="UniProtKB-KW"/>
</dbReference>
<dbReference type="OMA" id="QKIHLPL"/>
<dbReference type="FunFam" id="1.10.4020.10:FF:000001">
    <property type="entry name" value="zinc finger protein 263 isoform X1"/>
    <property type="match status" value="1"/>
</dbReference>
<feature type="domain" description="C2H2-type" evidence="9">
    <location>
        <begin position="1002"/>
        <end position="1029"/>
    </location>
</feature>
<feature type="domain" description="C2H2-type" evidence="9">
    <location>
        <begin position="779"/>
        <end position="806"/>
    </location>
</feature>
<name>A0A9F5IR02_PYTBI</name>